<dbReference type="HAMAP" id="MF_01106">
    <property type="entry name" value="ArgJ"/>
    <property type="match status" value="1"/>
</dbReference>
<evidence type="ECO:0000256" key="3">
    <source>
        <dbReference type="ARBA" id="ARBA00022571"/>
    </source>
</evidence>
<dbReference type="FunFam" id="3.10.20.340:FF:000001">
    <property type="entry name" value="Arginine biosynthesis bifunctional protein ArgJ, chloroplastic"/>
    <property type="match status" value="1"/>
</dbReference>
<feature type="site" description="Cleavage; by autolysis" evidence="10">
    <location>
        <begin position="184"/>
        <end position="185"/>
    </location>
</feature>
<dbReference type="CDD" id="cd02152">
    <property type="entry name" value="OAT"/>
    <property type="match status" value="1"/>
</dbReference>
<feature type="site" description="Involved in the stabilization of negative charge on the oxyanion by the formation of the oxyanion hole" evidence="10">
    <location>
        <position position="114"/>
    </location>
</feature>
<dbReference type="PANTHER" id="PTHR23100">
    <property type="entry name" value="ARGININE BIOSYNTHESIS BIFUNCTIONAL PROTEIN ARGJ"/>
    <property type="match status" value="1"/>
</dbReference>
<dbReference type="FunFam" id="3.60.70.12:FF:000001">
    <property type="entry name" value="Arginine biosynthesis bifunctional protein ArgJ, chloroplastic"/>
    <property type="match status" value="1"/>
</dbReference>
<dbReference type="GO" id="GO:0006592">
    <property type="term" value="P:ornithine biosynthetic process"/>
    <property type="evidence" value="ECO:0007669"/>
    <property type="project" value="TreeGrafter"/>
</dbReference>
<keyword evidence="5 10" id="KW-0808">Transferase</keyword>
<dbReference type="NCBIfam" id="NF003802">
    <property type="entry name" value="PRK05388.1"/>
    <property type="match status" value="1"/>
</dbReference>
<evidence type="ECO:0000256" key="8">
    <source>
        <dbReference type="ARBA" id="ARBA00023315"/>
    </source>
</evidence>
<comment type="subunit">
    <text evidence="2 10">Heterotetramer of two alpha and two beta chains.</text>
</comment>
<evidence type="ECO:0000256" key="5">
    <source>
        <dbReference type="ARBA" id="ARBA00022679"/>
    </source>
</evidence>
<feature type="chain" id="PRO_5031647065" description="Arginine biosynthesis bifunctional protein ArgJ beta chain" evidence="10">
    <location>
        <begin position="185"/>
        <end position="402"/>
    </location>
</feature>
<keyword evidence="3 10" id="KW-0055">Arginine biosynthesis</keyword>
<comment type="caution">
    <text evidence="11">The sequence shown here is derived from an EMBL/GenBank/DDBJ whole genome shotgun (WGS) entry which is preliminary data.</text>
</comment>
<dbReference type="AlphaFoldDB" id="A0A7W8FXQ2"/>
<protein>
    <recommendedName>
        <fullName evidence="10">Arginine biosynthesis bifunctional protein ArgJ</fullName>
    </recommendedName>
    <domain>
        <recommendedName>
            <fullName evidence="10">Glutamate N-acetyltransferase</fullName>
            <ecNumber evidence="10">2.3.1.35</ecNumber>
        </recommendedName>
        <alternativeName>
            <fullName evidence="10">Ornithine acetyltransferase</fullName>
            <shortName evidence="10">OATase</shortName>
        </alternativeName>
        <alternativeName>
            <fullName evidence="10">Ornithine transacetylase</fullName>
        </alternativeName>
    </domain>
    <domain>
        <recommendedName>
            <fullName evidence="10">Amino-acid acetyltransferase</fullName>
            <ecNumber evidence="10">2.3.1.1</ecNumber>
        </recommendedName>
        <alternativeName>
            <fullName evidence="10">N-acetylglutamate synthase</fullName>
            <shortName evidence="10">AGSase</shortName>
        </alternativeName>
    </domain>
    <component>
        <recommendedName>
            <fullName evidence="10">Arginine biosynthesis bifunctional protein ArgJ alpha chain</fullName>
        </recommendedName>
    </component>
    <component>
        <recommendedName>
            <fullName evidence="10">Arginine biosynthesis bifunctional protein ArgJ beta chain</fullName>
        </recommendedName>
    </component>
</protein>
<keyword evidence="7 10" id="KW-0511">Multifunctional enzyme</keyword>
<comment type="pathway">
    <text evidence="10">Amino-acid biosynthesis; L-arginine biosynthesis; L-ornithine and N-acetyl-L-glutamate from L-glutamate and N(2)-acetyl-L-ornithine (cyclic): step 1/1.</text>
</comment>
<reference evidence="11 12" key="1">
    <citation type="submission" date="2020-08" db="EMBL/GenBank/DDBJ databases">
        <title>Genomic Encyclopedia of Type Strains, Phase IV (KMG-IV): sequencing the most valuable type-strain genomes for metagenomic binning, comparative biology and taxonomic classification.</title>
        <authorList>
            <person name="Goeker M."/>
        </authorList>
    </citation>
    <scope>NUCLEOTIDE SEQUENCE [LARGE SCALE GENOMIC DNA]</scope>
    <source>
        <strain evidence="11 12">DSM 26963</strain>
    </source>
</reference>
<feature type="binding site" evidence="10">
    <location>
        <position position="174"/>
    </location>
    <ligand>
        <name>substrate</name>
    </ligand>
</feature>
<dbReference type="GO" id="GO:0004042">
    <property type="term" value="F:L-glutamate N-acetyltransferase activity"/>
    <property type="evidence" value="ECO:0007669"/>
    <property type="project" value="UniProtKB-UniRule"/>
</dbReference>
<evidence type="ECO:0000256" key="9">
    <source>
        <dbReference type="ARBA" id="ARBA00049439"/>
    </source>
</evidence>
<comment type="function">
    <text evidence="10">Catalyzes two activities which are involved in the cyclic version of arginine biosynthesis: the synthesis of N-acetylglutamate from glutamate and acetyl-CoA as the acetyl donor, and of ornithine by transacetylation between N(2)-acetylornithine and glutamate.</text>
</comment>
<gene>
    <name evidence="10" type="primary">argJ</name>
    <name evidence="11" type="ORF">HNQ43_000595</name>
</gene>
<dbReference type="PANTHER" id="PTHR23100:SF0">
    <property type="entry name" value="ARGININE BIOSYNTHESIS BIFUNCTIONAL PROTEIN ARGJ, MITOCHONDRIAL"/>
    <property type="match status" value="1"/>
</dbReference>
<dbReference type="SUPFAM" id="SSF56266">
    <property type="entry name" value="DmpA/ArgJ-like"/>
    <property type="match status" value="1"/>
</dbReference>
<sequence length="402" mass="43134">MQLIKGGVCAPRGFMAGACHCGIRKSQSKSDLAIIYSKTKAKTAAVYTTNRVKADCIFVTKEHLEDHQAQAIICNSGNANACAPYGRENAEREALACAQYLGIASEDVIVASTGVIGQELAIQCIEQGVSKIELQEDGSNLASQAIMTTDTRSKDCAVRFEIDGIPCHIGGICKGSGMIHPNMGTMLAFITCDVSIDAHLLQKALVENTKRTFNRVTVDGDTSTNDMCVVMANGMARNKPIVSEDEAYVAFKEALKTVMENLAIQIASDGEGASRLLSVTVYEAETEAQAESLAKSICSSSLFKAAMFGSDANWGRVLCAMGYSGVDFDISKVDISFASQYGKIQVCSQGRGLDFDEKMAKKVLSADAVQVLVSLGQKDQVVTCWGCDLTYDYVKINGDYRT</sequence>
<dbReference type="InterPro" id="IPR042195">
    <property type="entry name" value="ArgJ_beta_C"/>
</dbReference>
<dbReference type="Gene3D" id="3.10.20.340">
    <property type="entry name" value="ArgJ beta chain, C-terminal domain"/>
    <property type="match status" value="1"/>
</dbReference>
<dbReference type="EMBL" id="JACHHD010000004">
    <property type="protein sequence ID" value="MBB5184556.1"/>
    <property type="molecule type" value="Genomic_DNA"/>
</dbReference>
<feature type="binding site" evidence="10">
    <location>
        <position position="402"/>
    </location>
    <ligand>
        <name>substrate</name>
    </ligand>
</feature>
<comment type="catalytic activity">
    <reaction evidence="9 10">
        <text>N(2)-acetyl-L-ornithine + L-glutamate = N-acetyl-L-glutamate + L-ornithine</text>
        <dbReference type="Rhea" id="RHEA:15349"/>
        <dbReference type="ChEBI" id="CHEBI:29985"/>
        <dbReference type="ChEBI" id="CHEBI:44337"/>
        <dbReference type="ChEBI" id="CHEBI:46911"/>
        <dbReference type="ChEBI" id="CHEBI:57805"/>
        <dbReference type="EC" id="2.3.1.35"/>
    </reaction>
</comment>
<evidence type="ECO:0000256" key="4">
    <source>
        <dbReference type="ARBA" id="ARBA00022605"/>
    </source>
</evidence>
<evidence type="ECO:0000256" key="2">
    <source>
        <dbReference type="ARBA" id="ARBA00011475"/>
    </source>
</evidence>
<name>A0A7W8FXQ2_9FIRM</name>
<evidence type="ECO:0000313" key="11">
    <source>
        <dbReference type="EMBL" id="MBB5184556.1"/>
    </source>
</evidence>
<organism evidence="11 12">
    <name type="scientific">Faecalicoccus acidiformans</name>
    <dbReference type="NCBI Taxonomy" id="915173"/>
    <lineage>
        <taxon>Bacteria</taxon>
        <taxon>Bacillati</taxon>
        <taxon>Bacillota</taxon>
        <taxon>Erysipelotrichia</taxon>
        <taxon>Erysipelotrichales</taxon>
        <taxon>Erysipelotrichaceae</taxon>
        <taxon>Faecalicoccus</taxon>
    </lineage>
</organism>
<keyword evidence="4 10" id="KW-0028">Amino-acid biosynthesis</keyword>
<dbReference type="GO" id="GO:0006526">
    <property type="term" value="P:L-arginine biosynthetic process"/>
    <property type="evidence" value="ECO:0007669"/>
    <property type="project" value="UniProtKB-UniRule"/>
</dbReference>
<evidence type="ECO:0000313" key="12">
    <source>
        <dbReference type="Proteomes" id="UP000521313"/>
    </source>
</evidence>
<accession>A0A7W8FXQ2</accession>
<comment type="catalytic activity">
    <reaction evidence="10">
        <text>L-glutamate + acetyl-CoA = N-acetyl-L-glutamate + CoA + H(+)</text>
        <dbReference type="Rhea" id="RHEA:24292"/>
        <dbReference type="ChEBI" id="CHEBI:15378"/>
        <dbReference type="ChEBI" id="CHEBI:29985"/>
        <dbReference type="ChEBI" id="CHEBI:44337"/>
        <dbReference type="ChEBI" id="CHEBI:57287"/>
        <dbReference type="ChEBI" id="CHEBI:57288"/>
        <dbReference type="EC" id="2.3.1.1"/>
    </reaction>
</comment>
<dbReference type="RefSeq" id="WP_183374618.1">
    <property type="nucleotide sequence ID" value="NZ_JACHHD010000004.1"/>
</dbReference>
<dbReference type="EC" id="2.3.1.35" evidence="10"/>
<feature type="binding site" evidence="10">
    <location>
        <position position="185"/>
    </location>
    <ligand>
        <name>substrate</name>
    </ligand>
</feature>
<evidence type="ECO:0000256" key="1">
    <source>
        <dbReference type="ARBA" id="ARBA00006774"/>
    </source>
</evidence>
<dbReference type="Pfam" id="PF01960">
    <property type="entry name" value="ArgJ"/>
    <property type="match status" value="1"/>
</dbReference>
<dbReference type="EC" id="2.3.1.1" evidence="10"/>
<dbReference type="GO" id="GO:0005737">
    <property type="term" value="C:cytoplasm"/>
    <property type="evidence" value="ECO:0007669"/>
    <property type="project" value="UniProtKB-SubCell"/>
</dbReference>
<dbReference type="Proteomes" id="UP000521313">
    <property type="component" value="Unassembled WGS sequence"/>
</dbReference>
<keyword evidence="10" id="KW-0963">Cytoplasm</keyword>
<feature type="binding site" evidence="10">
    <location>
        <position position="271"/>
    </location>
    <ligand>
        <name>substrate</name>
    </ligand>
</feature>
<dbReference type="InterPro" id="IPR016117">
    <property type="entry name" value="ArgJ-like_dom_sf"/>
</dbReference>
<comment type="subcellular location">
    <subcellularLocation>
        <location evidence="10">Cytoplasm</location>
    </subcellularLocation>
</comment>
<feature type="binding site" evidence="10">
    <location>
        <position position="397"/>
    </location>
    <ligand>
        <name>substrate</name>
    </ligand>
</feature>
<dbReference type="Gene3D" id="3.60.70.12">
    <property type="entry name" value="L-amino peptidase D-ALA esterase/amidase"/>
    <property type="match status" value="1"/>
</dbReference>
<feature type="active site" description="Nucleophile" evidence="10">
    <location>
        <position position="185"/>
    </location>
</feature>
<evidence type="ECO:0000256" key="6">
    <source>
        <dbReference type="ARBA" id="ARBA00022813"/>
    </source>
</evidence>
<dbReference type="NCBIfam" id="TIGR00120">
    <property type="entry name" value="ArgJ"/>
    <property type="match status" value="1"/>
</dbReference>
<evidence type="ECO:0000256" key="10">
    <source>
        <dbReference type="HAMAP-Rule" id="MF_01106"/>
    </source>
</evidence>
<dbReference type="UniPathway" id="UPA00068">
    <property type="reaction ID" value="UER00106"/>
</dbReference>
<feature type="chain" id="PRO_5031647066" description="Arginine biosynthesis bifunctional protein ArgJ alpha chain" evidence="10">
    <location>
        <begin position="1"/>
        <end position="184"/>
    </location>
</feature>
<proteinExistence type="inferred from homology"/>
<evidence type="ECO:0000256" key="7">
    <source>
        <dbReference type="ARBA" id="ARBA00023268"/>
    </source>
</evidence>
<keyword evidence="8 10" id="KW-0012">Acyltransferase</keyword>
<dbReference type="InterPro" id="IPR002813">
    <property type="entry name" value="Arg_biosynth_ArgJ"/>
</dbReference>
<comment type="pathway">
    <text evidence="10">Amino-acid biosynthesis; L-arginine biosynthesis; N(2)-acetyl-L-ornithine from L-glutamate: step 1/4.</text>
</comment>
<feature type="site" description="Involved in the stabilization of negative charge on the oxyanion by the formation of the oxyanion hole" evidence="10">
    <location>
        <position position="113"/>
    </location>
</feature>
<comment type="similarity">
    <text evidence="1 10">Belongs to the ArgJ family.</text>
</comment>
<dbReference type="GO" id="GO:0004358">
    <property type="term" value="F:L-glutamate N-acetyltransferase activity, acting on acetyl-L-ornithine as donor"/>
    <property type="evidence" value="ECO:0007669"/>
    <property type="project" value="UniProtKB-UniRule"/>
</dbReference>
<keyword evidence="6 10" id="KW-0068">Autocatalytic cleavage</keyword>
<feature type="binding site" evidence="10">
    <location>
        <position position="148"/>
    </location>
    <ligand>
        <name>substrate</name>
    </ligand>
</feature>